<name>A0A9P0GGR9_9CUCU</name>
<dbReference type="PANTHER" id="PTHR11552:SF147">
    <property type="entry name" value="CHOLINE DEHYDROGENASE, MITOCHONDRIAL"/>
    <property type="match status" value="1"/>
</dbReference>
<evidence type="ECO:0000313" key="9">
    <source>
        <dbReference type="Proteomes" id="UP001153636"/>
    </source>
</evidence>
<dbReference type="Gene3D" id="3.50.50.60">
    <property type="entry name" value="FAD/NAD(P)-binding domain"/>
    <property type="match status" value="1"/>
</dbReference>
<dbReference type="Gene3D" id="3.30.560.10">
    <property type="entry name" value="Glucose Oxidase, domain 3"/>
    <property type="match status" value="1"/>
</dbReference>
<comment type="similarity">
    <text evidence="2 5">Belongs to the GMC oxidoreductase family.</text>
</comment>
<dbReference type="InterPro" id="IPR000172">
    <property type="entry name" value="GMC_OxRdtase_N"/>
</dbReference>
<evidence type="ECO:0000256" key="5">
    <source>
        <dbReference type="RuleBase" id="RU003968"/>
    </source>
</evidence>
<feature type="domain" description="Glucose-methanol-choline oxidoreductase N-terminal" evidence="7">
    <location>
        <begin position="127"/>
        <end position="150"/>
    </location>
</feature>
<organism evidence="8 9">
    <name type="scientific">Psylliodes chrysocephalus</name>
    <dbReference type="NCBI Taxonomy" id="3402493"/>
    <lineage>
        <taxon>Eukaryota</taxon>
        <taxon>Metazoa</taxon>
        <taxon>Ecdysozoa</taxon>
        <taxon>Arthropoda</taxon>
        <taxon>Hexapoda</taxon>
        <taxon>Insecta</taxon>
        <taxon>Pterygota</taxon>
        <taxon>Neoptera</taxon>
        <taxon>Endopterygota</taxon>
        <taxon>Coleoptera</taxon>
        <taxon>Polyphaga</taxon>
        <taxon>Cucujiformia</taxon>
        <taxon>Chrysomeloidea</taxon>
        <taxon>Chrysomelidae</taxon>
        <taxon>Galerucinae</taxon>
        <taxon>Alticini</taxon>
        <taxon>Psylliodes</taxon>
    </lineage>
</organism>
<evidence type="ECO:0000259" key="7">
    <source>
        <dbReference type="PROSITE" id="PS00623"/>
    </source>
</evidence>
<evidence type="ECO:0000256" key="1">
    <source>
        <dbReference type="ARBA" id="ARBA00001974"/>
    </source>
</evidence>
<dbReference type="Proteomes" id="UP001153636">
    <property type="component" value="Chromosome 4"/>
</dbReference>
<dbReference type="PROSITE" id="PS00623">
    <property type="entry name" value="GMC_OXRED_1"/>
    <property type="match status" value="1"/>
</dbReference>
<evidence type="ECO:0000256" key="6">
    <source>
        <dbReference type="SAM" id="Phobius"/>
    </source>
</evidence>
<feature type="transmembrane region" description="Helical" evidence="6">
    <location>
        <begin position="7"/>
        <end position="27"/>
    </location>
</feature>
<keyword evidence="4 5" id="KW-0274">FAD</keyword>
<keyword evidence="6" id="KW-1133">Transmembrane helix</keyword>
<proteinExistence type="inferred from homology"/>
<dbReference type="InterPro" id="IPR012132">
    <property type="entry name" value="GMC_OxRdtase"/>
</dbReference>
<gene>
    <name evidence="8" type="ORF">PSYICH_LOCUS9916</name>
</gene>
<dbReference type="GO" id="GO:0050660">
    <property type="term" value="F:flavin adenine dinucleotide binding"/>
    <property type="evidence" value="ECO:0007669"/>
    <property type="project" value="InterPro"/>
</dbReference>
<dbReference type="Pfam" id="PF00732">
    <property type="entry name" value="GMC_oxred_N"/>
    <property type="match status" value="1"/>
</dbReference>
<dbReference type="OrthoDB" id="5428259at2759"/>
<keyword evidence="6" id="KW-0812">Transmembrane</keyword>
<accession>A0A9P0GGR9</accession>
<keyword evidence="6" id="KW-0472">Membrane</keyword>
<protein>
    <recommendedName>
        <fullName evidence="7">Glucose-methanol-choline oxidoreductase N-terminal domain-containing protein</fullName>
    </recommendedName>
</protein>
<keyword evidence="3 5" id="KW-0285">Flavoprotein</keyword>
<dbReference type="EMBL" id="OV651816">
    <property type="protein sequence ID" value="CAH1109205.1"/>
    <property type="molecule type" value="Genomic_DNA"/>
</dbReference>
<sequence length="298" mass="34188">MFFNNQSILLLLYTFCIFLFGCFIRYLEYSDFFLCYNCQEVDSPETLFDYIVVGCGSAGSIVARRLAENKKIRVLLLEAGNHGNSLLDIPSFGLLLQQTPFDWQYTSVPQKRSCLSLHNNASIWPMGKMVGGTGMLNNMIYVRGHPEDFNNWFKEKEGYSFKEYVLPYFKKVEKWTHESDYGSVYISNLSFSTKLSSYVLKAAKELNFDITQHTENCEEGFGLPKINSINGQRWTPANMLLKKGTPNIILRTKRIVEKILFHNNFEAYGVKYSYLGDTYIARASKGVILSAGKYFATF</sequence>
<evidence type="ECO:0000256" key="2">
    <source>
        <dbReference type="ARBA" id="ARBA00010790"/>
    </source>
</evidence>
<evidence type="ECO:0000256" key="4">
    <source>
        <dbReference type="ARBA" id="ARBA00022827"/>
    </source>
</evidence>
<dbReference type="GO" id="GO:0016614">
    <property type="term" value="F:oxidoreductase activity, acting on CH-OH group of donors"/>
    <property type="evidence" value="ECO:0007669"/>
    <property type="project" value="InterPro"/>
</dbReference>
<dbReference type="InterPro" id="IPR036188">
    <property type="entry name" value="FAD/NAD-bd_sf"/>
</dbReference>
<dbReference type="PANTHER" id="PTHR11552">
    <property type="entry name" value="GLUCOSE-METHANOL-CHOLINE GMC OXIDOREDUCTASE"/>
    <property type="match status" value="1"/>
</dbReference>
<keyword evidence="9" id="KW-1185">Reference proteome</keyword>
<comment type="cofactor">
    <cofactor evidence="1">
        <name>FAD</name>
        <dbReference type="ChEBI" id="CHEBI:57692"/>
    </cofactor>
</comment>
<evidence type="ECO:0000313" key="8">
    <source>
        <dbReference type="EMBL" id="CAH1109205.1"/>
    </source>
</evidence>
<reference evidence="8" key="1">
    <citation type="submission" date="2022-01" db="EMBL/GenBank/DDBJ databases">
        <authorList>
            <person name="King R."/>
        </authorList>
    </citation>
    <scope>NUCLEOTIDE SEQUENCE</scope>
</reference>
<dbReference type="SUPFAM" id="SSF51905">
    <property type="entry name" value="FAD/NAD(P)-binding domain"/>
    <property type="match status" value="1"/>
</dbReference>
<dbReference type="AlphaFoldDB" id="A0A9P0GGR9"/>
<evidence type="ECO:0000256" key="3">
    <source>
        <dbReference type="ARBA" id="ARBA00022630"/>
    </source>
</evidence>